<sequence>MSSPNAKRARTDVKEPSSSKAPADSSSNGWLAALHAERCARRGIDAGVSVQEAERNRANERARAIATTVLGGGGRAETRRATDVARQRRTNSTSAKTSDEAETREHDAGDLRLLTYNVWFGDVAQAARLEALGKVIAECDPHVLCLQEVTPQSLFALRAHEWWSEYIVGPKPQLQEYFSVVLFKREIGSELVRRDQHPFANSKMGRCLDIVSYVRCPLSGTNFAVGSSHLESYISSNRTSAQERRVQIEECFSRLNKHANAIFMGDTNWDDKDGDVPVPEGWRDAWLELRPDEPGFTYDARKNDMLRGYLQKRLDRAFVKLKHFDVKNIEMVGTQPIPGVTYHKTVSNRGKSEIIELPVLPSDHFGLLLTLRGKSRRLDEDNDAVDLT</sequence>
<keyword evidence="10" id="KW-0539">Nucleus</keyword>
<dbReference type="GO" id="GO:0046872">
    <property type="term" value="F:metal ion binding"/>
    <property type="evidence" value="ECO:0007669"/>
    <property type="project" value="UniProtKB-KW"/>
</dbReference>
<dbReference type="CDD" id="cd09080">
    <property type="entry name" value="TDP2"/>
    <property type="match status" value="1"/>
</dbReference>
<dbReference type="InterPro" id="IPR051547">
    <property type="entry name" value="TDP2-like"/>
</dbReference>
<proteinExistence type="predicted"/>
<comment type="subcellular location">
    <subcellularLocation>
        <location evidence="3">Nucleus</location>
        <location evidence="3">PML body</location>
    </subcellularLocation>
</comment>
<keyword evidence="7" id="KW-0378">Hydrolase</keyword>
<dbReference type="InterPro" id="IPR036691">
    <property type="entry name" value="Endo/exonu/phosph_ase_sf"/>
</dbReference>
<dbReference type="Gene3D" id="3.60.10.10">
    <property type="entry name" value="Endonuclease/exonuclease/phosphatase"/>
    <property type="match status" value="1"/>
</dbReference>
<dbReference type="GO" id="GO:0070260">
    <property type="term" value="F:5'-tyrosyl-DNA phosphodiesterase activity"/>
    <property type="evidence" value="ECO:0007669"/>
    <property type="project" value="TreeGrafter"/>
</dbReference>
<feature type="compositionally biased region" description="Low complexity" evidence="11">
    <location>
        <begin position="18"/>
        <end position="27"/>
    </location>
</feature>
<evidence type="ECO:0000256" key="10">
    <source>
        <dbReference type="ARBA" id="ARBA00023242"/>
    </source>
</evidence>
<gene>
    <name evidence="13" type="ORF">BE221DRAFT_204812</name>
</gene>
<dbReference type="Pfam" id="PF03372">
    <property type="entry name" value="Exo_endo_phos"/>
    <property type="match status" value="1"/>
</dbReference>
<dbReference type="eggNOG" id="KOG2756">
    <property type="taxonomic scope" value="Eukaryota"/>
</dbReference>
<feature type="region of interest" description="Disordered" evidence="11">
    <location>
        <begin position="69"/>
        <end position="105"/>
    </location>
</feature>
<comment type="cofactor">
    <cofactor evidence="1">
        <name>Mn(2+)</name>
        <dbReference type="ChEBI" id="CHEBI:29035"/>
    </cofactor>
</comment>
<evidence type="ECO:0000256" key="6">
    <source>
        <dbReference type="ARBA" id="ARBA00022763"/>
    </source>
</evidence>
<dbReference type="PANTHER" id="PTHR15822">
    <property type="entry name" value="TRAF AND TNF RECEPTOR-ASSOCIATED PROTEIN"/>
    <property type="match status" value="1"/>
</dbReference>
<dbReference type="EMBL" id="KZ155778">
    <property type="protein sequence ID" value="OUS47554.1"/>
    <property type="molecule type" value="Genomic_DNA"/>
</dbReference>
<keyword evidence="6" id="KW-0227">DNA damage</keyword>
<keyword evidence="8" id="KW-0460">Magnesium</keyword>
<dbReference type="PANTHER" id="PTHR15822:SF4">
    <property type="entry name" value="TYROSYL-DNA PHOSPHODIESTERASE 2"/>
    <property type="match status" value="1"/>
</dbReference>
<dbReference type="GO" id="GO:0004519">
    <property type="term" value="F:endonuclease activity"/>
    <property type="evidence" value="ECO:0007669"/>
    <property type="project" value="UniProtKB-KW"/>
</dbReference>
<keyword evidence="13" id="KW-0255">Endonuclease</keyword>
<name>A0A1Y5IHA7_OSTTA</name>
<evidence type="ECO:0000259" key="12">
    <source>
        <dbReference type="Pfam" id="PF03372"/>
    </source>
</evidence>
<dbReference type="AlphaFoldDB" id="A0A1Y5IHA7"/>
<dbReference type="GO" id="GO:0003697">
    <property type="term" value="F:single-stranded DNA binding"/>
    <property type="evidence" value="ECO:0007669"/>
    <property type="project" value="TreeGrafter"/>
</dbReference>
<feature type="domain" description="Endonuclease/exonuclease/phosphatase" evidence="12">
    <location>
        <begin position="114"/>
        <end position="364"/>
    </location>
</feature>
<evidence type="ECO:0000256" key="5">
    <source>
        <dbReference type="ARBA" id="ARBA00022723"/>
    </source>
</evidence>
<evidence type="ECO:0000256" key="11">
    <source>
        <dbReference type="SAM" id="MobiDB-lite"/>
    </source>
</evidence>
<dbReference type="GO" id="GO:0005737">
    <property type="term" value="C:cytoplasm"/>
    <property type="evidence" value="ECO:0007669"/>
    <property type="project" value="TreeGrafter"/>
</dbReference>
<comment type="cofactor">
    <cofactor evidence="2">
        <name>Mg(2+)</name>
        <dbReference type="ChEBI" id="CHEBI:18420"/>
    </cofactor>
</comment>
<reference evidence="13" key="1">
    <citation type="submission" date="2017-04" db="EMBL/GenBank/DDBJ databases">
        <title>Population genomics of picophytoplankton unveils novel chromosome hypervariability.</title>
        <authorList>
            <consortium name="DOE Joint Genome Institute"/>
            <person name="Blanc-Mathieu R."/>
            <person name="Krasovec M."/>
            <person name="Hebrard M."/>
            <person name="Yau S."/>
            <person name="Desgranges E."/>
            <person name="Martin J."/>
            <person name="Schackwitz W."/>
            <person name="Kuo A."/>
            <person name="Salin G."/>
            <person name="Donnadieu C."/>
            <person name="Desdevises Y."/>
            <person name="Sanchez-Ferandin S."/>
            <person name="Moreau H."/>
            <person name="Rivals E."/>
            <person name="Grigoriev I.V."/>
            <person name="Grimsley N."/>
            <person name="Eyre-Walker A."/>
            <person name="Piganeau G."/>
        </authorList>
    </citation>
    <scope>NUCLEOTIDE SEQUENCE [LARGE SCALE GENOMIC DNA]</scope>
    <source>
        <strain evidence="13">RCC 1115</strain>
    </source>
</reference>
<evidence type="ECO:0000256" key="9">
    <source>
        <dbReference type="ARBA" id="ARBA00023204"/>
    </source>
</evidence>
<dbReference type="InterPro" id="IPR005135">
    <property type="entry name" value="Endo/exonuclease/phosphatase"/>
</dbReference>
<keyword evidence="13" id="KW-0269">Exonuclease</keyword>
<dbReference type="SUPFAM" id="SSF56219">
    <property type="entry name" value="DNase I-like"/>
    <property type="match status" value="1"/>
</dbReference>
<evidence type="ECO:0000256" key="4">
    <source>
        <dbReference type="ARBA" id="ARBA00022722"/>
    </source>
</evidence>
<keyword evidence="9" id="KW-0234">DNA repair</keyword>
<evidence type="ECO:0000256" key="7">
    <source>
        <dbReference type="ARBA" id="ARBA00022801"/>
    </source>
</evidence>
<feature type="region of interest" description="Disordered" evidence="11">
    <location>
        <begin position="1"/>
        <end position="29"/>
    </location>
</feature>
<dbReference type="Proteomes" id="UP000195557">
    <property type="component" value="Unassembled WGS sequence"/>
</dbReference>
<evidence type="ECO:0000313" key="13">
    <source>
        <dbReference type="EMBL" id="OUS47554.1"/>
    </source>
</evidence>
<keyword evidence="4" id="KW-0540">Nuclease</keyword>
<keyword evidence="5" id="KW-0479">Metal-binding</keyword>
<protein>
    <submittedName>
        <fullName evidence="13">Endonuclease/exonuclease/phosphatase</fullName>
    </submittedName>
</protein>
<evidence type="ECO:0000256" key="1">
    <source>
        <dbReference type="ARBA" id="ARBA00001936"/>
    </source>
</evidence>
<accession>A0A1Y5IHA7</accession>
<evidence type="ECO:0000256" key="2">
    <source>
        <dbReference type="ARBA" id="ARBA00001946"/>
    </source>
</evidence>
<evidence type="ECO:0000256" key="3">
    <source>
        <dbReference type="ARBA" id="ARBA00004322"/>
    </source>
</evidence>
<dbReference type="GO" id="GO:0006302">
    <property type="term" value="P:double-strand break repair"/>
    <property type="evidence" value="ECO:0007669"/>
    <property type="project" value="TreeGrafter"/>
</dbReference>
<dbReference type="GO" id="GO:0004527">
    <property type="term" value="F:exonuclease activity"/>
    <property type="evidence" value="ECO:0007669"/>
    <property type="project" value="UniProtKB-KW"/>
</dbReference>
<feature type="compositionally biased region" description="Basic and acidic residues" evidence="11">
    <location>
        <begin position="76"/>
        <end position="86"/>
    </location>
</feature>
<organism evidence="13">
    <name type="scientific">Ostreococcus tauri</name>
    <name type="common">Marine green alga</name>
    <dbReference type="NCBI Taxonomy" id="70448"/>
    <lineage>
        <taxon>Eukaryota</taxon>
        <taxon>Viridiplantae</taxon>
        <taxon>Chlorophyta</taxon>
        <taxon>Mamiellophyceae</taxon>
        <taxon>Mamiellales</taxon>
        <taxon>Bathycoccaceae</taxon>
        <taxon>Ostreococcus</taxon>
    </lineage>
</organism>
<evidence type="ECO:0000256" key="8">
    <source>
        <dbReference type="ARBA" id="ARBA00022842"/>
    </source>
</evidence>